<name>M5J6F8_9LACO</name>
<dbReference type="InterPro" id="IPR003439">
    <property type="entry name" value="ABC_transporter-like_ATP-bd"/>
</dbReference>
<sequence>MTNIKLKNMTFAYPGQDNLFSDVTMTLDASWHLGLLGRNGRGKTTFLQIIQGHLPVQGQVQTDLLLEYFPYTIADPEQLTLYALQAVTDFEEWQLRRELNLMDCNPEIIWQPFATLSGGEQTKVLLAACFCHTERFILLDEPTNHLDMATRHQIAEYLRRKKQGYIVTSHDRAFLDEVVDHVLVIEAQNITLMQGNYSTYRRQKDRRDQFNQEKNDRIKQNIQRLRETARQKGQWASQAEGKKKKQAYDGRGDLDKGFLGAKAARIMKRATTMQRRITDEIEAQSGLLANIETVVPLTLNYQEPRAEQVLQARDLTVMTAENNALFKPVTFTLNRGHQLALVGANGSGKTRLVHQIVTALATGRPTANLQFVSQLRYSYFQQLTRLPDQDLTTFAAAQGVARDTFFNLLRKLGFSREALTQKLQTLSAGQQRKVALALSLAQPANIYFWDEPFNYLDTYNQDQLVDLIKTVRPTMLLVEHDQRLLEQLQVSTIEIEKE</sequence>
<dbReference type="STRING" id="1227363.D271_03039"/>
<reference evidence="5 6" key="1">
    <citation type="journal article" date="2013" name="Genome Announc.">
        <title>Genome Sequence of Lactobacillus saerimneri 30a (Formerly Lactobacillus sp. Strain 30a), a Reference Lactic Acid Bacterium Strain Producing Biogenic Amines.</title>
        <authorList>
            <person name="Romano A."/>
            <person name="Trip H."/>
            <person name="Campbell-Sills H."/>
            <person name="Bouchez O."/>
            <person name="Sherman D."/>
            <person name="Lolkema J.S."/>
            <person name="Lucas P.M."/>
        </authorList>
    </citation>
    <scope>NUCLEOTIDE SEQUENCE [LARGE SCALE GENOMIC DNA]</scope>
    <source>
        <strain evidence="5 6">30a</strain>
    </source>
</reference>
<evidence type="ECO:0000256" key="2">
    <source>
        <dbReference type="ARBA" id="ARBA00022840"/>
    </source>
</evidence>
<dbReference type="Pfam" id="PF00005">
    <property type="entry name" value="ABC_tran"/>
    <property type="match status" value="2"/>
</dbReference>
<dbReference type="InterPro" id="IPR051309">
    <property type="entry name" value="ABCF_ATPase"/>
</dbReference>
<dbReference type="Proteomes" id="UP000011912">
    <property type="component" value="Unassembled WGS sequence"/>
</dbReference>
<dbReference type="GO" id="GO:0005524">
    <property type="term" value="F:ATP binding"/>
    <property type="evidence" value="ECO:0007669"/>
    <property type="project" value="UniProtKB-KW"/>
</dbReference>
<dbReference type="PANTHER" id="PTHR42855:SF2">
    <property type="entry name" value="DRUG RESISTANCE ABC TRANSPORTER,ATP-BINDING PROTEIN"/>
    <property type="match status" value="1"/>
</dbReference>
<dbReference type="InterPro" id="IPR027417">
    <property type="entry name" value="P-loop_NTPase"/>
</dbReference>
<comment type="caution">
    <text evidence="5">The sequence shown here is derived from an EMBL/GenBank/DDBJ whole genome shotgun (WGS) entry which is preliminary data.</text>
</comment>
<dbReference type="SUPFAM" id="SSF52540">
    <property type="entry name" value="P-loop containing nucleoside triphosphate hydrolases"/>
    <property type="match status" value="2"/>
</dbReference>
<evidence type="ECO:0000259" key="4">
    <source>
        <dbReference type="PROSITE" id="PS50893"/>
    </source>
</evidence>
<dbReference type="AlphaFoldDB" id="M5J6F8"/>
<organism evidence="5 6">
    <name type="scientific">Ligilactobacillus saerimneri 30a</name>
    <dbReference type="NCBI Taxonomy" id="1227363"/>
    <lineage>
        <taxon>Bacteria</taxon>
        <taxon>Bacillati</taxon>
        <taxon>Bacillota</taxon>
        <taxon>Bacilli</taxon>
        <taxon>Lactobacillales</taxon>
        <taxon>Lactobacillaceae</taxon>
        <taxon>Ligilactobacillus</taxon>
    </lineage>
</organism>
<feature type="region of interest" description="Disordered" evidence="3">
    <location>
        <begin position="229"/>
        <end position="249"/>
    </location>
</feature>
<dbReference type="Gene3D" id="3.40.50.300">
    <property type="entry name" value="P-loop containing nucleotide triphosphate hydrolases"/>
    <property type="match status" value="2"/>
</dbReference>
<keyword evidence="1" id="KW-0547">Nucleotide-binding</keyword>
<evidence type="ECO:0000256" key="3">
    <source>
        <dbReference type="SAM" id="MobiDB-lite"/>
    </source>
</evidence>
<evidence type="ECO:0000256" key="1">
    <source>
        <dbReference type="ARBA" id="ARBA00022741"/>
    </source>
</evidence>
<dbReference type="InterPro" id="IPR003593">
    <property type="entry name" value="AAA+_ATPase"/>
</dbReference>
<dbReference type="GO" id="GO:0016887">
    <property type="term" value="F:ATP hydrolysis activity"/>
    <property type="evidence" value="ECO:0007669"/>
    <property type="project" value="InterPro"/>
</dbReference>
<evidence type="ECO:0000313" key="6">
    <source>
        <dbReference type="Proteomes" id="UP000011912"/>
    </source>
</evidence>
<dbReference type="EMBL" id="ANAG01000008">
    <property type="protein sequence ID" value="EKW99365.1"/>
    <property type="molecule type" value="Genomic_DNA"/>
</dbReference>
<dbReference type="SMART" id="SM00382">
    <property type="entry name" value="AAA"/>
    <property type="match status" value="2"/>
</dbReference>
<accession>M5J6F8</accession>
<dbReference type="PANTHER" id="PTHR42855">
    <property type="entry name" value="ABC TRANSPORTER ATP-BINDING SUBUNIT"/>
    <property type="match status" value="1"/>
</dbReference>
<keyword evidence="6" id="KW-1185">Reference proteome</keyword>
<dbReference type="RefSeq" id="WP_009552724.1">
    <property type="nucleotide sequence ID" value="NZ_ANAG01000008.1"/>
</dbReference>
<dbReference type="PROSITE" id="PS50893">
    <property type="entry name" value="ABC_TRANSPORTER_2"/>
    <property type="match status" value="2"/>
</dbReference>
<keyword evidence="2 5" id="KW-0067">ATP-binding</keyword>
<feature type="domain" description="ABC transporter" evidence="4">
    <location>
        <begin position="310"/>
        <end position="497"/>
    </location>
</feature>
<protein>
    <submittedName>
        <fullName evidence="5">ABC transporter ATP-binding protein</fullName>
    </submittedName>
</protein>
<dbReference type="NCBIfam" id="NF000355">
    <property type="entry name" value="ribo_prot_ABC_F"/>
    <property type="match status" value="1"/>
</dbReference>
<evidence type="ECO:0000313" key="5">
    <source>
        <dbReference type="EMBL" id="EKW99365.1"/>
    </source>
</evidence>
<feature type="domain" description="ABC transporter" evidence="4">
    <location>
        <begin position="4"/>
        <end position="212"/>
    </location>
</feature>
<dbReference type="PATRIC" id="fig|1227363.6.peg.595"/>
<dbReference type="PROSITE" id="PS00211">
    <property type="entry name" value="ABC_TRANSPORTER_1"/>
    <property type="match status" value="2"/>
</dbReference>
<gene>
    <name evidence="5" type="ORF">D271_03039</name>
</gene>
<dbReference type="CDD" id="cd03221">
    <property type="entry name" value="ABCF_EF-3"/>
    <property type="match status" value="1"/>
</dbReference>
<dbReference type="InterPro" id="IPR017871">
    <property type="entry name" value="ABC_transporter-like_CS"/>
</dbReference>
<proteinExistence type="predicted"/>